<dbReference type="PANTHER" id="PTHR33112">
    <property type="entry name" value="DOMAIN PROTEIN, PUTATIVE-RELATED"/>
    <property type="match status" value="1"/>
</dbReference>
<reference evidence="2" key="1">
    <citation type="submission" date="2018-03" db="EMBL/GenBank/DDBJ databases">
        <authorList>
            <person name="Guldener U."/>
        </authorList>
    </citation>
    <scope>NUCLEOTIDE SEQUENCE</scope>
</reference>
<accession>A0AAE8MZ59</accession>
<organism evidence="2 3">
    <name type="scientific">Cephalotrichum gorgonifer</name>
    <dbReference type="NCBI Taxonomy" id="2041049"/>
    <lineage>
        <taxon>Eukaryota</taxon>
        <taxon>Fungi</taxon>
        <taxon>Dikarya</taxon>
        <taxon>Ascomycota</taxon>
        <taxon>Pezizomycotina</taxon>
        <taxon>Sordariomycetes</taxon>
        <taxon>Hypocreomycetidae</taxon>
        <taxon>Microascales</taxon>
        <taxon>Microascaceae</taxon>
        <taxon>Cephalotrichum</taxon>
    </lineage>
</organism>
<gene>
    <name evidence="2" type="ORF">DNG_04545</name>
</gene>
<dbReference type="Pfam" id="PF06985">
    <property type="entry name" value="HET"/>
    <property type="match status" value="1"/>
</dbReference>
<dbReference type="EMBL" id="ONZQ02000005">
    <property type="protein sequence ID" value="SPO01872.1"/>
    <property type="molecule type" value="Genomic_DNA"/>
</dbReference>
<evidence type="ECO:0000259" key="1">
    <source>
        <dbReference type="Pfam" id="PF06985"/>
    </source>
</evidence>
<name>A0AAE8MZ59_9PEZI</name>
<keyword evidence="3" id="KW-1185">Reference proteome</keyword>
<dbReference type="PANTHER" id="PTHR33112:SF10">
    <property type="entry name" value="TOL"/>
    <property type="match status" value="1"/>
</dbReference>
<evidence type="ECO:0000313" key="3">
    <source>
        <dbReference type="Proteomes" id="UP001187682"/>
    </source>
</evidence>
<comment type="caution">
    <text evidence="2">The sequence shown here is derived from an EMBL/GenBank/DDBJ whole genome shotgun (WGS) entry which is preliminary data.</text>
</comment>
<feature type="domain" description="Heterokaryon incompatibility" evidence="1">
    <location>
        <begin position="146"/>
        <end position="296"/>
    </location>
</feature>
<evidence type="ECO:0000313" key="2">
    <source>
        <dbReference type="EMBL" id="SPO01872.1"/>
    </source>
</evidence>
<dbReference type="InterPro" id="IPR010730">
    <property type="entry name" value="HET"/>
</dbReference>
<sequence>MLGCWICAKFAAWLDAKEPDLLAKWRIQPLQVEYSEVGGVGFVSSTEEIIFLMGVGPPGRGQDDYCVVSLSIISSQEHTIITSQRLSRILDDLTLAKTWLDRYRAEHKGCKDESQPWYPTRLLDLEPGGRTIKLVITANVLPTGPYMTLSHRWSDERYTKLESSTIGQLQKRIEVLHLPKSFQDAIRIARHLGVRYLWIDSLCIKQDKGDLSDWMVESQKMSRVYSSACMNISATRSADGTESLLDKSCWAAKHPTQIQLDNADGSPREYSIIDGDLWEDEIEQAPLNSRGWVFQERYLARRIVHFGVTQLGWECRQSRALGMLPHGLPASLGVPSSKRRMIGSDAAAPSISSPGSGNTKFAEEWSDLMNQYSRCEFTYSKDKLVALEGTAANTLETRDNDAYAAGMWKSSALYDLPWWRDDNFRGQYPITSTALRAPSWSWASVDGEVNFPLLHGSYSSLRESYSAVKGISSETTVDNTNVVTTGTLEMECMCLPITLNVEENEVTSFTTAGLLFSAEDKMLGVSIYLDCPAEPKELVVCGQELSFVPLFATTHTLFGLLLMLRTRSKEFQRIGAIDIPIMEEGIPGAALQQEGLFVTESAAPAQFRGSRLGVMSQIWKKQALELRRHLSHSSSSRELIRIS</sequence>
<dbReference type="Proteomes" id="UP001187682">
    <property type="component" value="Unassembled WGS sequence"/>
</dbReference>
<proteinExistence type="predicted"/>
<dbReference type="AlphaFoldDB" id="A0AAE8MZ59"/>
<protein>
    <recommendedName>
        <fullName evidence="1">Heterokaryon incompatibility domain-containing protein</fullName>
    </recommendedName>
</protein>